<feature type="transmembrane region" description="Helical" evidence="8">
    <location>
        <begin position="125"/>
        <end position="143"/>
    </location>
</feature>
<dbReference type="InterPro" id="IPR013657">
    <property type="entry name" value="SCL35B1-4/HUT1"/>
</dbReference>
<comment type="caution">
    <text evidence="9">The sequence shown here is derived from an EMBL/GenBank/DDBJ whole genome shotgun (WGS) entry which is preliminary data.</text>
</comment>
<keyword evidence="2" id="KW-0813">Transport</keyword>
<feature type="transmembrane region" description="Helical" evidence="8">
    <location>
        <begin position="149"/>
        <end position="170"/>
    </location>
</feature>
<feature type="transmembrane region" description="Helical" evidence="8">
    <location>
        <begin position="83"/>
        <end position="105"/>
    </location>
</feature>
<feature type="region of interest" description="Disordered" evidence="7">
    <location>
        <begin position="1"/>
        <end position="36"/>
    </location>
</feature>
<name>A0A8H5B8L1_9AGAR</name>
<accession>A0A8H5B8L1</accession>
<keyword evidence="5 8" id="KW-1133">Transmembrane helix</keyword>
<evidence type="ECO:0000256" key="8">
    <source>
        <dbReference type="SAM" id="Phobius"/>
    </source>
</evidence>
<evidence type="ECO:0000313" key="9">
    <source>
        <dbReference type="EMBL" id="KAF5318256.1"/>
    </source>
</evidence>
<dbReference type="InterPro" id="IPR037185">
    <property type="entry name" value="EmrE-like"/>
</dbReference>
<keyword evidence="4 8" id="KW-0812">Transmembrane</keyword>
<dbReference type="PANTHER" id="PTHR10778">
    <property type="entry name" value="SOLUTE CARRIER FAMILY 35 MEMBER B"/>
    <property type="match status" value="1"/>
</dbReference>
<dbReference type="Proteomes" id="UP000541558">
    <property type="component" value="Unassembled WGS sequence"/>
</dbReference>
<evidence type="ECO:0000256" key="1">
    <source>
        <dbReference type="ARBA" id="ARBA00004127"/>
    </source>
</evidence>
<evidence type="ECO:0000256" key="4">
    <source>
        <dbReference type="ARBA" id="ARBA00022692"/>
    </source>
</evidence>
<dbReference type="GO" id="GO:0005462">
    <property type="term" value="F:UDP-N-acetylglucosamine transmembrane transporter activity"/>
    <property type="evidence" value="ECO:0007669"/>
    <property type="project" value="TreeGrafter"/>
</dbReference>
<dbReference type="OrthoDB" id="999962at2759"/>
<evidence type="ECO:0000256" key="5">
    <source>
        <dbReference type="ARBA" id="ARBA00022989"/>
    </source>
</evidence>
<feature type="compositionally biased region" description="Polar residues" evidence="7">
    <location>
        <begin position="21"/>
        <end position="33"/>
    </location>
</feature>
<feature type="transmembrane region" description="Helical" evidence="8">
    <location>
        <begin position="177"/>
        <end position="195"/>
    </location>
</feature>
<dbReference type="SUPFAM" id="SSF103481">
    <property type="entry name" value="Multidrug resistance efflux transporter EmrE"/>
    <property type="match status" value="1"/>
</dbReference>
<dbReference type="EMBL" id="JAACJK010000183">
    <property type="protein sequence ID" value="KAF5318256.1"/>
    <property type="molecule type" value="Genomic_DNA"/>
</dbReference>
<keyword evidence="3" id="KW-0762">Sugar transport</keyword>
<evidence type="ECO:0000313" key="10">
    <source>
        <dbReference type="Proteomes" id="UP000541558"/>
    </source>
</evidence>
<dbReference type="PANTHER" id="PTHR10778:SF4">
    <property type="entry name" value="NUCLEOTIDE SUGAR TRANSPORTER SLC35B4"/>
    <property type="match status" value="1"/>
</dbReference>
<gene>
    <name evidence="9" type="ORF">D9611_014681</name>
</gene>
<organism evidence="9 10">
    <name type="scientific">Ephemerocybe angulata</name>
    <dbReference type="NCBI Taxonomy" id="980116"/>
    <lineage>
        <taxon>Eukaryota</taxon>
        <taxon>Fungi</taxon>
        <taxon>Dikarya</taxon>
        <taxon>Basidiomycota</taxon>
        <taxon>Agaricomycotina</taxon>
        <taxon>Agaricomycetes</taxon>
        <taxon>Agaricomycetidae</taxon>
        <taxon>Agaricales</taxon>
        <taxon>Agaricineae</taxon>
        <taxon>Psathyrellaceae</taxon>
        <taxon>Ephemerocybe</taxon>
    </lineage>
</organism>
<keyword evidence="10" id="KW-1185">Reference proteome</keyword>
<evidence type="ECO:0008006" key="11">
    <source>
        <dbReference type="Google" id="ProtNLM"/>
    </source>
</evidence>
<feature type="transmembrane region" description="Helical" evidence="8">
    <location>
        <begin position="52"/>
        <end position="71"/>
    </location>
</feature>
<evidence type="ECO:0000256" key="6">
    <source>
        <dbReference type="ARBA" id="ARBA00023136"/>
    </source>
</evidence>
<keyword evidence="6 8" id="KW-0472">Membrane</keyword>
<comment type="subcellular location">
    <subcellularLocation>
        <location evidence="1">Endomembrane system</location>
        <topology evidence="1">Multi-pass membrane protein</topology>
    </subcellularLocation>
</comment>
<sequence>MPSSKRSAVNGVAEAGRRRNGLSSMKPNGTTAVNGGATDGEKLKFRDIAPTLLDFSSVIGLVLGGCCSNVMTYEKLLLLNPKIGSALTFSQMLFIALQTLPSFIVFRPKSYIPSLKPRQVPLYQWAIQVVVLTLGSLLNNWAYAYKVPLTVLIVFRSAGLPVSMLFGALFSKRTYNWRQMASVLIVTAGAFLSALSRTATSATSSKEAQAADFKLYITGISMLVVSLLCTGILGLLQEQTYQKYGPCWKECLFYTHVLGLPSVVFLSADVKQGLSSLAAQSYSGTPIPFLPYVVLLANLSSQYLCVSGVNQLSSRVSSVSTNIALTVRKALSLCLSVWWFGNEWNSQLATGAGMVFVGSLLYTSATSAPSQKEKRT</sequence>
<evidence type="ECO:0000256" key="7">
    <source>
        <dbReference type="SAM" id="MobiDB-lite"/>
    </source>
</evidence>
<reference evidence="9 10" key="1">
    <citation type="journal article" date="2020" name="ISME J.">
        <title>Uncovering the hidden diversity of litter-decomposition mechanisms in mushroom-forming fungi.</title>
        <authorList>
            <person name="Floudas D."/>
            <person name="Bentzer J."/>
            <person name="Ahren D."/>
            <person name="Johansson T."/>
            <person name="Persson P."/>
            <person name="Tunlid A."/>
        </authorList>
    </citation>
    <scope>NUCLEOTIDE SEQUENCE [LARGE SCALE GENOMIC DNA]</scope>
    <source>
        <strain evidence="9 10">CBS 175.51</strain>
    </source>
</reference>
<evidence type="ECO:0000256" key="3">
    <source>
        <dbReference type="ARBA" id="ARBA00022597"/>
    </source>
</evidence>
<dbReference type="AlphaFoldDB" id="A0A8H5B8L1"/>
<protein>
    <recommendedName>
        <fullName evidence="11">UAA transporter</fullName>
    </recommendedName>
</protein>
<dbReference type="GO" id="GO:0005789">
    <property type="term" value="C:endoplasmic reticulum membrane"/>
    <property type="evidence" value="ECO:0007669"/>
    <property type="project" value="TreeGrafter"/>
</dbReference>
<dbReference type="GO" id="GO:0005464">
    <property type="term" value="F:UDP-xylose transmembrane transporter activity"/>
    <property type="evidence" value="ECO:0007669"/>
    <property type="project" value="TreeGrafter"/>
</dbReference>
<dbReference type="Pfam" id="PF08449">
    <property type="entry name" value="UAA"/>
    <property type="match status" value="1"/>
</dbReference>
<feature type="transmembrane region" description="Helical" evidence="8">
    <location>
        <begin position="215"/>
        <end position="236"/>
    </location>
</feature>
<evidence type="ECO:0000256" key="2">
    <source>
        <dbReference type="ARBA" id="ARBA00022448"/>
    </source>
</evidence>
<dbReference type="GO" id="GO:0000139">
    <property type="term" value="C:Golgi membrane"/>
    <property type="evidence" value="ECO:0007669"/>
    <property type="project" value="TreeGrafter"/>
</dbReference>
<proteinExistence type="predicted"/>